<gene>
    <name evidence="4" type="ORF">V6N11_076390</name>
</gene>
<feature type="compositionally biased region" description="Low complexity" evidence="2">
    <location>
        <begin position="213"/>
        <end position="223"/>
    </location>
</feature>
<dbReference type="InterPro" id="IPR021827">
    <property type="entry name" value="Nup186/Nup192/Nup205"/>
</dbReference>
<feature type="compositionally biased region" description="Basic and acidic residues" evidence="2">
    <location>
        <begin position="429"/>
        <end position="440"/>
    </location>
</feature>
<dbReference type="PANTHER" id="PTHR31344">
    <property type="entry name" value="NUCLEAR PORE COMPLEX PROTEIN NUP205"/>
    <property type="match status" value="1"/>
</dbReference>
<feature type="region of interest" description="Disordered" evidence="2">
    <location>
        <begin position="590"/>
        <end position="618"/>
    </location>
</feature>
<feature type="compositionally biased region" description="Polar residues" evidence="2">
    <location>
        <begin position="224"/>
        <end position="240"/>
    </location>
</feature>
<feature type="compositionally biased region" description="Basic and acidic residues" evidence="2">
    <location>
        <begin position="333"/>
        <end position="344"/>
    </location>
</feature>
<evidence type="ECO:0000256" key="1">
    <source>
        <dbReference type="SAM" id="Coils"/>
    </source>
</evidence>
<feature type="coiled-coil region" evidence="1">
    <location>
        <begin position="465"/>
        <end position="492"/>
    </location>
</feature>
<feature type="compositionally biased region" description="Basic and acidic residues" evidence="2">
    <location>
        <begin position="605"/>
        <end position="618"/>
    </location>
</feature>
<dbReference type="PROSITE" id="PS51840">
    <property type="entry name" value="C2_NT"/>
    <property type="match status" value="1"/>
</dbReference>
<dbReference type="Pfam" id="PF10358">
    <property type="entry name" value="NT-C2"/>
    <property type="match status" value="1"/>
</dbReference>
<dbReference type="EMBL" id="JBBPBN010000045">
    <property type="protein sequence ID" value="KAK8996142.1"/>
    <property type="molecule type" value="Genomic_DNA"/>
</dbReference>
<dbReference type="PANTHER" id="PTHR31344:SF15">
    <property type="entry name" value="EEIG1_EHBP1 PROTEIN AMINO-TERMINAL DOMAIN PROTEIN"/>
    <property type="match status" value="1"/>
</dbReference>
<evidence type="ECO:0000256" key="2">
    <source>
        <dbReference type="SAM" id="MobiDB-lite"/>
    </source>
</evidence>
<evidence type="ECO:0000313" key="4">
    <source>
        <dbReference type="EMBL" id="KAK8996142.1"/>
    </source>
</evidence>
<feature type="region of interest" description="Disordered" evidence="2">
    <location>
        <begin position="204"/>
        <end position="241"/>
    </location>
</feature>
<name>A0ABR2Q639_9ROSI</name>
<keyword evidence="5" id="KW-1185">Reference proteome</keyword>
<feature type="region of interest" description="Disordered" evidence="2">
    <location>
        <begin position="312"/>
        <end position="344"/>
    </location>
</feature>
<reference evidence="4 5" key="1">
    <citation type="journal article" date="2024" name="G3 (Bethesda)">
        <title>Genome assembly of Hibiscus sabdariffa L. provides insights into metabolisms of medicinal natural products.</title>
        <authorList>
            <person name="Kim T."/>
        </authorList>
    </citation>
    <scope>NUCLEOTIDE SEQUENCE [LARGE SCALE GENOMIC DNA]</scope>
    <source>
        <strain evidence="4">TK-2024</strain>
        <tissue evidence="4">Old leaves</tissue>
    </source>
</reference>
<proteinExistence type="predicted"/>
<keyword evidence="1" id="KW-0175">Coiled coil</keyword>
<evidence type="ECO:0000259" key="3">
    <source>
        <dbReference type="PROSITE" id="PS51840"/>
    </source>
</evidence>
<sequence length="1003" mass="110170">MVLGLNAKNRRGPTVRIEYLIQIQDIKPWPPSQSLRSLRSVLIQWENGEFNSGSTKTASPTLGSIVGEGKIEFNESFKLNVNLVRDMSAKGRDADVFHKNFLEFNLYEPRREKIQLLATGIVDLAEYGVIKETVDVTVSMNSKRSYSSNTAQPILFIKIDRIYKGQNISSSRSGLSKELSQDRKRSESISSLVDEEYAEEAEIASFTDDDVSSHSSLTVSSSTFESNGSSLPQNKENGSVSVIDGKEIKGENMLASMLNMERTSVAKSSSTDLSSDFESSVDARASAFNSYGSSSPVRENVIARNFHLSSSTLTSEKTHDEIKSSMSSNGCDQSKEDTSSDSKALADDDAYDCSLEGNSGYGWQENRHGGQYLKENGQLNIQSEENVLSQGNHGTYDGKSDRLMNVKSVRASSDLARSNELLRNNQNGELKEGVAADTHHGPGSFRSKLSNERKVSRVYPKDTRSAVLDNKVQQLENRIKMLEGELREAAAIEAALYSVVAEHGSSMSKVHAPARRLSRLYLHACKEGSQLRRASAARSAVSGLALVAKACGNDVPRLTFWLSNCVVLRSIISESIRELKLPLSAGPTERNGCGKGKKLASSPLKWKESSPVRKENKTSSDWDNPHVFILALEGVETWIFSRIIESVWWQTLTPHMQSVARDEIDKGIGSGSSKSYGRIRGSSNQDRGNFSLDHWKTAFKDACERLCPVRAAGHECGCLCLLSKLIMEQCVARLDVAMFNAILRDSTDEIPTDPVSDPISDPVVLPIPAGKTSFGAGAQLKNAVSNANVIGNWSRWLTNLFGIDDNDLVGDENDQDDGDERQITSLKSFHLLNALSDLMMLPKDMLLSKPIREEVCPAFSATLIKRVLDTFFPDEFCPKPVPDDVLEALEAEDPLEAREGSITNFPCTASPPVYSPPSATSVASIIGEVGSKSHHLRRSGSSVLRKSHASNDELDELNSPLSSIFDDFQSSSAQSKPNWISKGNGNQNAIRYKLLRDVWMNSE</sequence>
<organism evidence="4 5">
    <name type="scientific">Hibiscus sabdariffa</name>
    <name type="common">roselle</name>
    <dbReference type="NCBI Taxonomy" id="183260"/>
    <lineage>
        <taxon>Eukaryota</taxon>
        <taxon>Viridiplantae</taxon>
        <taxon>Streptophyta</taxon>
        <taxon>Embryophyta</taxon>
        <taxon>Tracheophyta</taxon>
        <taxon>Spermatophyta</taxon>
        <taxon>Magnoliopsida</taxon>
        <taxon>eudicotyledons</taxon>
        <taxon>Gunneridae</taxon>
        <taxon>Pentapetalae</taxon>
        <taxon>rosids</taxon>
        <taxon>malvids</taxon>
        <taxon>Malvales</taxon>
        <taxon>Malvaceae</taxon>
        <taxon>Malvoideae</taxon>
        <taxon>Hibiscus</taxon>
    </lineage>
</organism>
<protein>
    <recommendedName>
        <fullName evidence="3">C2 NT-type domain-containing protein</fullName>
    </recommendedName>
</protein>
<evidence type="ECO:0000313" key="5">
    <source>
        <dbReference type="Proteomes" id="UP001396334"/>
    </source>
</evidence>
<feature type="region of interest" description="Disordered" evidence="2">
    <location>
        <begin position="419"/>
        <end position="455"/>
    </location>
</feature>
<feature type="region of interest" description="Disordered" evidence="2">
    <location>
        <begin position="171"/>
        <end position="191"/>
    </location>
</feature>
<dbReference type="Proteomes" id="UP001396334">
    <property type="component" value="Unassembled WGS sequence"/>
</dbReference>
<accession>A0ABR2Q639</accession>
<dbReference type="InterPro" id="IPR019448">
    <property type="entry name" value="NT-C2"/>
</dbReference>
<comment type="caution">
    <text evidence="4">The sequence shown here is derived from an EMBL/GenBank/DDBJ whole genome shotgun (WGS) entry which is preliminary data.</text>
</comment>
<feature type="domain" description="C2 NT-type" evidence="3">
    <location>
        <begin position="7"/>
        <end position="163"/>
    </location>
</feature>